<dbReference type="InterPro" id="IPR014710">
    <property type="entry name" value="RmlC-like_jellyroll"/>
</dbReference>
<reference evidence="3 4" key="1">
    <citation type="submission" date="2021-04" db="EMBL/GenBank/DDBJ databases">
        <authorList>
            <person name="Tang X."/>
            <person name="Zhou X."/>
            <person name="Chen X."/>
            <person name="Cernava T."/>
            <person name="Zhang C."/>
        </authorList>
    </citation>
    <scope>NUCLEOTIDE SEQUENCE [LARGE SCALE GENOMIC DNA]</scope>
    <source>
        <strain evidence="3 4">BH-SS-21</strain>
    </source>
</reference>
<evidence type="ECO:0000313" key="3">
    <source>
        <dbReference type="EMBL" id="MBQ0849303.1"/>
    </source>
</evidence>
<dbReference type="SUPFAM" id="SSF51182">
    <property type="entry name" value="RmlC-like cupins"/>
    <property type="match status" value="1"/>
</dbReference>
<accession>A0A940XUR1</accession>
<evidence type="ECO:0000259" key="2">
    <source>
        <dbReference type="Pfam" id="PF07883"/>
    </source>
</evidence>
<name>A0A940XUR1_9ACTN</name>
<dbReference type="GO" id="GO:0046872">
    <property type="term" value="F:metal ion binding"/>
    <property type="evidence" value="ECO:0007669"/>
    <property type="project" value="UniProtKB-KW"/>
</dbReference>
<feature type="domain" description="Cupin type-2" evidence="2">
    <location>
        <begin position="43"/>
        <end position="105"/>
    </location>
</feature>
<organism evidence="3 4">
    <name type="scientific">Streptomyces liliiviolaceus</name>
    <dbReference type="NCBI Taxonomy" id="2823109"/>
    <lineage>
        <taxon>Bacteria</taxon>
        <taxon>Bacillati</taxon>
        <taxon>Actinomycetota</taxon>
        <taxon>Actinomycetes</taxon>
        <taxon>Kitasatosporales</taxon>
        <taxon>Streptomycetaceae</taxon>
        <taxon>Streptomyces</taxon>
    </lineage>
</organism>
<dbReference type="InterPro" id="IPR051610">
    <property type="entry name" value="GPI/OXD"/>
</dbReference>
<comment type="caution">
    <text evidence="3">The sequence shown here is derived from an EMBL/GenBank/DDBJ whole genome shotgun (WGS) entry which is preliminary data.</text>
</comment>
<proteinExistence type="predicted"/>
<protein>
    <submittedName>
        <fullName evidence="3">Cupin domain-containing protein</fullName>
    </submittedName>
</protein>
<evidence type="ECO:0000313" key="4">
    <source>
        <dbReference type="Proteomes" id="UP000677413"/>
    </source>
</evidence>
<keyword evidence="4" id="KW-1185">Reference proteome</keyword>
<dbReference type="Gene3D" id="2.60.120.10">
    <property type="entry name" value="Jelly Rolls"/>
    <property type="match status" value="1"/>
</dbReference>
<dbReference type="Proteomes" id="UP000677413">
    <property type="component" value="Unassembled WGS sequence"/>
</dbReference>
<evidence type="ECO:0000256" key="1">
    <source>
        <dbReference type="ARBA" id="ARBA00022723"/>
    </source>
</evidence>
<dbReference type="RefSeq" id="WP_210882951.1">
    <property type="nucleotide sequence ID" value="NZ_JAGPYQ010000001.1"/>
</dbReference>
<dbReference type="AlphaFoldDB" id="A0A940XUR1"/>
<dbReference type="PANTHER" id="PTHR35848:SF6">
    <property type="entry name" value="CUPIN TYPE-2 DOMAIN-CONTAINING PROTEIN"/>
    <property type="match status" value="1"/>
</dbReference>
<dbReference type="PANTHER" id="PTHR35848">
    <property type="entry name" value="OXALATE-BINDING PROTEIN"/>
    <property type="match status" value="1"/>
</dbReference>
<sequence>MSTPPILRRLDQVTPQLISPTDTVRLALLAGPADNSPTSVFYEVWEPGGAQPDNSHPESTEIFVVLAGHGTAHSDEHSVPIGPGDVLVLPPGSLHRIENTSATERMYTVTIMAEDGGAMPGGFASLVTAGTDSAWDDADRAVLSGPARPAPRP</sequence>
<keyword evidence="1" id="KW-0479">Metal-binding</keyword>
<dbReference type="InterPro" id="IPR013096">
    <property type="entry name" value="Cupin_2"/>
</dbReference>
<dbReference type="EMBL" id="JAGPYQ010000001">
    <property type="protein sequence ID" value="MBQ0849303.1"/>
    <property type="molecule type" value="Genomic_DNA"/>
</dbReference>
<dbReference type="Pfam" id="PF07883">
    <property type="entry name" value="Cupin_2"/>
    <property type="match status" value="1"/>
</dbReference>
<dbReference type="InterPro" id="IPR011051">
    <property type="entry name" value="RmlC_Cupin_sf"/>
</dbReference>
<gene>
    <name evidence="3" type="ORF">J8N05_13930</name>
</gene>